<dbReference type="PRINTS" id="PR00090">
    <property type="entry name" value="RNGDIOXGNASE"/>
</dbReference>
<dbReference type="InterPro" id="IPR017941">
    <property type="entry name" value="Rieske_2Fe-2S"/>
</dbReference>
<keyword evidence="8" id="KW-0223">Dioxygenase</keyword>
<dbReference type="Gene3D" id="2.102.10.10">
    <property type="entry name" value="Rieske [2Fe-2S] iron-sulphur domain"/>
    <property type="match status" value="1"/>
</dbReference>
<dbReference type="Gene3D" id="3.90.380.10">
    <property type="entry name" value="Naphthalene 1,2-dioxygenase Alpha Subunit, Chain A, domain 1"/>
    <property type="match status" value="1"/>
</dbReference>
<name>A0ABT5WXM4_9SPHN</name>
<dbReference type="GO" id="GO:0051213">
    <property type="term" value="F:dioxygenase activity"/>
    <property type="evidence" value="ECO:0007669"/>
    <property type="project" value="UniProtKB-KW"/>
</dbReference>
<dbReference type="PROSITE" id="PS51296">
    <property type="entry name" value="RIESKE"/>
    <property type="match status" value="1"/>
</dbReference>
<evidence type="ECO:0000259" key="7">
    <source>
        <dbReference type="PROSITE" id="PS51296"/>
    </source>
</evidence>
<sequence length="357" mass="40684">MPAGAYTNSDFFDLEVEKVFRKEWLPVGHVAQIPNVGDYFTIDVLNELLVVVRGRDRIRVMSRVCLHRWAPVCEGSGNAKVFSCPFHRWSYGLDGQLIATPLMEAKGGFNPRSCSLPEIRSEVVCGTIFITFSDVARSAGELLADWTEAMEIYRPEELKIAYSVEFDLNFNWKIAVETFMESYHHIGAHATTAEPYYPAKLHWVDDTREGWTAGHGYLREDLPTSVAFGEFGGKLDPFPSLSEDQLRRSLVHLVYPIHCFFIGVNRLHWTALIPVAVNKTRWVRHVLVQPEALERQDFPEIVERLRQSGVKITEEDMAVNDMQQKGAASSFAKPGFLHPLEKPTWQLSDYVRRRLGS</sequence>
<dbReference type="PANTHER" id="PTHR43756">
    <property type="entry name" value="CHOLINE MONOOXYGENASE, CHLOROPLASTIC"/>
    <property type="match status" value="1"/>
</dbReference>
<evidence type="ECO:0000256" key="6">
    <source>
        <dbReference type="ARBA" id="ARBA00023014"/>
    </source>
</evidence>
<comment type="cofactor">
    <cofactor evidence="1">
        <name>Fe cation</name>
        <dbReference type="ChEBI" id="CHEBI:24875"/>
    </cofactor>
</comment>
<feature type="domain" description="Rieske" evidence="7">
    <location>
        <begin position="24"/>
        <end position="130"/>
    </location>
</feature>
<dbReference type="InterPro" id="IPR015879">
    <property type="entry name" value="Ring_hydroxy_dOase_asu_C_dom"/>
</dbReference>
<gene>
    <name evidence="8" type="ORF">PYV00_23185</name>
</gene>
<dbReference type="InterPro" id="IPR036922">
    <property type="entry name" value="Rieske_2Fe-2S_sf"/>
</dbReference>
<dbReference type="InterPro" id="IPR001663">
    <property type="entry name" value="Rng_hydr_dOase-A"/>
</dbReference>
<keyword evidence="6" id="KW-0411">Iron-sulfur</keyword>
<evidence type="ECO:0000256" key="2">
    <source>
        <dbReference type="ARBA" id="ARBA00022714"/>
    </source>
</evidence>
<protein>
    <submittedName>
        <fullName evidence="8">Aromatic ring-hydroxylating dioxygenase subunit alpha</fullName>
    </submittedName>
</protein>
<comment type="caution">
    <text evidence="8">The sequence shown here is derived from an EMBL/GenBank/DDBJ whole genome shotgun (WGS) entry which is preliminary data.</text>
</comment>
<reference evidence="8 9" key="1">
    <citation type="submission" date="2023-03" db="EMBL/GenBank/DDBJ databases">
        <title>NovoSphingobium album sp. nov. isolated from polycyclic aromatic hydrocarbons- and heavy-metal polluted soil.</title>
        <authorList>
            <person name="Liu Z."/>
            <person name="Wang K."/>
        </authorList>
    </citation>
    <scope>NUCLEOTIDE SEQUENCE [LARGE SCALE GENOMIC DNA]</scope>
    <source>
        <strain evidence="8 9">H3SJ31-1</strain>
    </source>
</reference>
<proteinExistence type="predicted"/>
<dbReference type="CDD" id="cd03469">
    <property type="entry name" value="Rieske_RO_Alpha_N"/>
    <property type="match status" value="1"/>
</dbReference>
<evidence type="ECO:0000256" key="1">
    <source>
        <dbReference type="ARBA" id="ARBA00001962"/>
    </source>
</evidence>
<keyword evidence="5" id="KW-0408">Iron</keyword>
<dbReference type="SUPFAM" id="SSF50022">
    <property type="entry name" value="ISP domain"/>
    <property type="match status" value="1"/>
</dbReference>
<dbReference type="Pfam" id="PF00848">
    <property type="entry name" value="Ring_hydroxyl_A"/>
    <property type="match status" value="1"/>
</dbReference>
<accession>A0ABT5WXM4</accession>
<dbReference type="SUPFAM" id="SSF55961">
    <property type="entry name" value="Bet v1-like"/>
    <property type="match status" value="1"/>
</dbReference>
<keyword evidence="2" id="KW-0001">2Fe-2S</keyword>
<evidence type="ECO:0000313" key="8">
    <source>
        <dbReference type="EMBL" id="MDE8654606.1"/>
    </source>
</evidence>
<dbReference type="Pfam" id="PF00355">
    <property type="entry name" value="Rieske"/>
    <property type="match status" value="1"/>
</dbReference>
<evidence type="ECO:0000313" key="9">
    <source>
        <dbReference type="Proteomes" id="UP001216253"/>
    </source>
</evidence>
<organism evidence="8 9">
    <name type="scientific">Novosphingobium album</name>
    <name type="common">ex Liu et al. 2023</name>
    <dbReference type="NCBI Taxonomy" id="3031130"/>
    <lineage>
        <taxon>Bacteria</taxon>
        <taxon>Pseudomonadati</taxon>
        <taxon>Pseudomonadota</taxon>
        <taxon>Alphaproteobacteria</taxon>
        <taxon>Sphingomonadales</taxon>
        <taxon>Sphingomonadaceae</taxon>
        <taxon>Novosphingobium</taxon>
    </lineage>
</organism>
<keyword evidence="4" id="KW-0560">Oxidoreductase</keyword>
<evidence type="ECO:0000256" key="5">
    <source>
        <dbReference type="ARBA" id="ARBA00023004"/>
    </source>
</evidence>
<keyword evidence="3" id="KW-0479">Metal-binding</keyword>
<evidence type="ECO:0000256" key="3">
    <source>
        <dbReference type="ARBA" id="ARBA00022723"/>
    </source>
</evidence>
<dbReference type="RefSeq" id="WP_275230727.1">
    <property type="nucleotide sequence ID" value="NZ_JARESE010000092.1"/>
</dbReference>
<evidence type="ECO:0000256" key="4">
    <source>
        <dbReference type="ARBA" id="ARBA00023002"/>
    </source>
</evidence>
<dbReference type="PANTHER" id="PTHR43756:SF5">
    <property type="entry name" value="CHOLINE MONOOXYGENASE, CHLOROPLASTIC"/>
    <property type="match status" value="1"/>
</dbReference>
<dbReference type="EMBL" id="JARESE010000092">
    <property type="protein sequence ID" value="MDE8654606.1"/>
    <property type="molecule type" value="Genomic_DNA"/>
</dbReference>
<keyword evidence="9" id="KW-1185">Reference proteome</keyword>
<dbReference type="Proteomes" id="UP001216253">
    <property type="component" value="Unassembled WGS sequence"/>
</dbReference>